<dbReference type="AlphaFoldDB" id="A0A0D5NP65"/>
<dbReference type="EMBL" id="CP011058">
    <property type="protein sequence ID" value="AJY76955.1"/>
    <property type="molecule type" value="Genomic_DNA"/>
</dbReference>
<keyword evidence="9" id="KW-1185">Reference proteome</keyword>
<evidence type="ECO:0000256" key="1">
    <source>
        <dbReference type="ARBA" id="ARBA00004127"/>
    </source>
</evidence>
<feature type="transmembrane region" description="Helical" evidence="6">
    <location>
        <begin position="145"/>
        <end position="164"/>
    </location>
</feature>
<feature type="transmembrane region" description="Helical" evidence="6">
    <location>
        <begin position="266"/>
        <end position="283"/>
    </location>
</feature>
<dbReference type="PATRIC" id="fig|1126833.4.peg.5136"/>
<dbReference type="PANTHER" id="PTHR32322:SF2">
    <property type="entry name" value="EAMA DOMAIN-CONTAINING PROTEIN"/>
    <property type="match status" value="1"/>
</dbReference>
<evidence type="ECO:0000256" key="4">
    <source>
        <dbReference type="ARBA" id="ARBA00022989"/>
    </source>
</evidence>
<feature type="transmembrane region" description="Helical" evidence="6">
    <location>
        <begin position="64"/>
        <end position="84"/>
    </location>
</feature>
<sequence length="304" mass="33714">MKNSMFAVLILFNTLVAGLNFPIGKMGLEFASPLLLLGLRFIAAGLLMLPFVVKRPHPHEPVRWLQIGMIGLFQSALVLGFIYLSMKTIPSSTSSILSSTNPIWFIIFSTLFLGIHYRTVQWTGAVLGFIGVVVTTQGFSFQFHIGALLALFAGMTWAMATLLTSRWGKHFDTLVMTTYQMLIGGAILLIASVFFEQPWFALDKTQLAKELFVLAWLVLMSSIGQFVSWFYILKISDPGKASAFLFLVPLFGVLSGWLILGEELHWYVWAGAASIGFGIYLINKPRQTPVSSISADLTVLPHQQ</sequence>
<dbReference type="InterPro" id="IPR037185">
    <property type="entry name" value="EmrE-like"/>
</dbReference>
<dbReference type="HOGENOM" id="CLU_033863_4_1_9"/>
<dbReference type="InterPro" id="IPR050638">
    <property type="entry name" value="AA-Vitamin_Transporters"/>
</dbReference>
<comment type="subcellular location">
    <subcellularLocation>
        <location evidence="1">Endomembrane system</location>
        <topology evidence="1">Multi-pass membrane protein</topology>
    </subcellularLocation>
</comment>
<dbReference type="PANTHER" id="PTHR32322">
    <property type="entry name" value="INNER MEMBRANE TRANSPORTER"/>
    <property type="match status" value="1"/>
</dbReference>
<proteinExistence type="inferred from homology"/>
<protein>
    <submittedName>
        <fullName evidence="8">Membrane protein</fullName>
    </submittedName>
</protein>
<feature type="transmembrane region" description="Helical" evidence="6">
    <location>
        <begin position="176"/>
        <end position="195"/>
    </location>
</feature>
<dbReference type="RefSeq" id="WP_045672380.1">
    <property type="nucleotide sequence ID" value="NZ_CP011058.1"/>
</dbReference>
<keyword evidence="5 6" id="KW-0472">Membrane</keyword>
<dbReference type="Proteomes" id="UP000032633">
    <property type="component" value="Chromosome"/>
</dbReference>
<evidence type="ECO:0000313" key="9">
    <source>
        <dbReference type="Proteomes" id="UP000032633"/>
    </source>
</evidence>
<dbReference type="OrthoDB" id="149142at2"/>
<keyword evidence="4 6" id="KW-1133">Transmembrane helix</keyword>
<feature type="domain" description="EamA" evidence="7">
    <location>
        <begin position="145"/>
        <end position="283"/>
    </location>
</feature>
<comment type="similarity">
    <text evidence="2">Belongs to the EamA transporter family.</text>
</comment>
<feature type="transmembrane region" description="Helical" evidence="6">
    <location>
        <begin position="34"/>
        <end position="52"/>
    </location>
</feature>
<dbReference type="Gene3D" id="1.10.3730.20">
    <property type="match status" value="1"/>
</dbReference>
<feature type="transmembrane region" description="Helical" evidence="6">
    <location>
        <begin position="211"/>
        <end position="231"/>
    </location>
</feature>
<feature type="transmembrane region" description="Helical" evidence="6">
    <location>
        <begin position="96"/>
        <end position="115"/>
    </location>
</feature>
<reference evidence="8 9" key="1">
    <citation type="journal article" date="2015" name="J. Biotechnol.">
        <title>Complete genome sequence of Paenibacillus beijingensis 7188(T) (=DSM 24997(T)), a novel rhizobacterium from jujube garden soil.</title>
        <authorList>
            <person name="Kwak Y."/>
            <person name="Shin J.H."/>
        </authorList>
    </citation>
    <scope>NUCLEOTIDE SEQUENCE [LARGE SCALE GENOMIC DNA]</scope>
    <source>
        <strain evidence="8 9">DSM 24997</strain>
    </source>
</reference>
<feature type="transmembrane region" description="Helical" evidence="6">
    <location>
        <begin position="243"/>
        <end position="260"/>
    </location>
</feature>
<evidence type="ECO:0000256" key="2">
    <source>
        <dbReference type="ARBA" id="ARBA00007362"/>
    </source>
</evidence>
<evidence type="ECO:0000256" key="3">
    <source>
        <dbReference type="ARBA" id="ARBA00022692"/>
    </source>
</evidence>
<name>A0A0D5NP65_9BACL</name>
<evidence type="ECO:0000313" key="8">
    <source>
        <dbReference type="EMBL" id="AJY76955.1"/>
    </source>
</evidence>
<feature type="transmembrane region" description="Helical" evidence="6">
    <location>
        <begin position="122"/>
        <end position="139"/>
    </location>
</feature>
<organism evidence="8 9">
    <name type="scientific">Paenibacillus beijingensis</name>
    <dbReference type="NCBI Taxonomy" id="1126833"/>
    <lineage>
        <taxon>Bacteria</taxon>
        <taxon>Bacillati</taxon>
        <taxon>Bacillota</taxon>
        <taxon>Bacilli</taxon>
        <taxon>Bacillales</taxon>
        <taxon>Paenibacillaceae</taxon>
        <taxon>Paenibacillus</taxon>
    </lineage>
</organism>
<gene>
    <name evidence="8" type="ORF">VN24_23350</name>
</gene>
<dbReference type="STRING" id="1126833.VN24_23350"/>
<dbReference type="SUPFAM" id="SSF103481">
    <property type="entry name" value="Multidrug resistance efflux transporter EmrE"/>
    <property type="match status" value="2"/>
</dbReference>
<accession>A0A0D5NP65</accession>
<reference evidence="9" key="2">
    <citation type="submission" date="2015-03" db="EMBL/GenBank/DDBJ databases">
        <title>Genome sequence of Paenibacillus beijingensis strain DSM 24997T.</title>
        <authorList>
            <person name="Kwak Y."/>
            <person name="Shin J.-H."/>
        </authorList>
    </citation>
    <scope>NUCLEOTIDE SEQUENCE [LARGE SCALE GENOMIC DNA]</scope>
    <source>
        <strain evidence="9">DSM 24997</strain>
    </source>
</reference>
<evidence type="ECO:0000256" key="6">
    <source>
        <dbReference type="SAM" id="Phobius"/>
    </source>
</evidence>
<dbReference type="Pfam" id="PF00892">
    <property type="entry name" value="EamA"/>
    <property type="match status" value="2"/>
</dbReference>
<evidence type="ECO:0000256" key="5">
    <source>
        <dbReference type="ARBA" id="ARBA00023136"/>
    </source>
</evidence>
<feature type="domain" description="EamA" evidence="7">
    <location>
        <begin position="7"/>
        <end position="136"/>
    </location>
</feature>
<dbReference type="GO" id="GO:0016020">
    <property type="term" value="C:membrane"/>
    <property type="evidence" value="ECO:0007669"/>
    <property type="project" value="UniProtKB-SubCell"/>
</dbReference>
<dbReference type="KEGG" id="pbj:VN24_23350"/>
<keyword evidence="3 6" id="KW-0812">Transmembrane</keyword>
<evidence type="ECO:0000259" key="7">
    <source>
        <dbReference type="Pfam" id="PF00892"/>
    </source>
</evidence>
<dbReference type="InterPro" id="IPR000620">
    <property type="entry name" value="EamA_dom"/>
</dbReference>